<name>A0A9D4QE84_RHISA</name>
<reference evidence="1" key="1">
    <citation type="journal article" date="2020" name="Cell">
        <title>Large-Scale Comparative Analyses of Tick Genomes Elucidate Their Genetic Diversity and Vector Capacities.</title>
        <authorList>
            <consortium name="Tick Genome and Microbiome Consortium (TIGMIC)"/>
            <person name="Jia N."/>
            <person name="Wang J."/>
            <person name="Shi W."/>
            <person name="Du L."/>
            <person name="Sun Y."/>
            <person name="Zhan W."/>
            <person name="Jiang J.F."/>
            <person name="Wang Q."/>
            <person name="Zhang B."/>
            <person name="Ji P."/>
            <person name="Bell-Sakyi L."/>
            <person name="Cui X.M."/>
            <person name="Yuan T.T."/>
            <person name="Jiang B.G."/>
            <person name="Yang W.F."/>
            <person name="Lam T.T."/>
            <person name="Chang Q.C."/>
            <person name="Ding S.J."/>
            <person name="Wang X.J."/>
            <person name="Zhu J.G."/>
            <person name="Ruan X.D."/>
            <person name="Zhao L."/>
            <person name="Wei J.T."/>
            <person name="Ye R.Z."/>
            <person name="Que T.C."/>
            <person name="Du C.H."/>
            <person name="Zhou Y.H."/>
            <person name="Cheng J.X."/>
            <person name="Dai P.F."/>
            <person name="Guo W.B."/>
            <person name="Han X.H."/>
            <person name="Huang E.J."/>
            <person name="Li L.F."/>
            <person name="Wei W."/>
            <person name="Gao Y.C."/>
            <person name="Liu J.Z."/>
            <person name="Shao H.Z."/>
            <person name="Wang X."/>
            <person name="Wang C.C."/>
            <person name="Yang T.C."/>
            <person name="Huo Q.B."/>
            <person name="Li W."/>
            <person name="Chen H.Y."/>
            <person name="Chen S.E."/>
            <person name="Zhou L.G."/>
            <person name="Ni X.B."/>
            <person name="Tian J.H."/>
            <person name="Sheng Y."/>
            <person name="Liu T."/>
            <person name="Pan Y.S."/>
            <person name="Xia L.Y."/>
            <person name="Li J."/>
            <person name="Zhao F."/>
            <person name="Cao W.C."/>
        </authorList>
    </citation>
    <scope>NUCLEOTIDE SEQUENCE</scope>
    <source>
        <strain evidence="1">Rsan-2018</strain>
    </source>
</reference>
<dbReference type="VEuPathDB" id="VectorBase:RSAN_042488"/>
<evidence type="ECO:0000313" key="1">
    <source>
        <dbReference type="EMBL" id="KAH7976192.1"/>
    </source>
</evidence>
<comment type="caution">
    <text evidence="1">The sequence shown here is derived from an EMBL/GenBank/DDBJ whole genome shotgun (WGS) entry which is preliminary data.</text>
</comment>
<dbReference type="EMBL" id="JABSTV010001246">
    <property type="protein sequence ID" value="KAH7976192.1"/>
    <property type="molecule type" value="Genomic_DNA"/>
</dbReference>
<keyword evidence="2" id="KW-1185">Reference proteome</keyword>
<gene>
    <name evidence="1" type="ORF">HPB52_009532</name>
</gene>
<dbReference type="AlphaFoldDB" id="A0A9D4QE84"/>
<proteinExistence type="predicted"/>
<accession>A0A9D4QE84</accession>
<reference evidence="1" key="2">
    <citation type="submission" date="2021-09" db="EMBL/GenBank/DDBJ databases">
        <authorList>
            <person name="Jia N."/>
            <person name="Wang J."/>
            <person name="Shi W."/>
            <person name="Du L."/>
            <person name="Sun Y."/>
            <person name="Zhan W."/>
            <person name="Jiang J."/>
            <person name="Wang Q."/>
            <person name="Zhang B."/>
            <person name="Ji P."/>
            <person name="Sakyi L.B."/>
            <person name="Cui X."/>
            <person name="Yuan T."/>
            <person name="Jiang B."/>
            <person name="Yang W."/>
            <person name="Lam T.T.-Y."/>
            <person name="Chang Q."/>
            <person name="Ding S."/>
            <person name="Wang X."/>
            <person name="Zhu J."/>
            <person name="Ruan X."/>
            <person name="Zhao L."/>
            <person name="Wei J."/>
            <person name="Que T."/>
            <person name="Du C."/>
            <person name="Cheng J."/>
            <person name="Dai P."/>
            <person name="Han X."/>
            <person name="Huang E."/>
            <person name="Gao Y."/>
            <person name="Liu J."/>
            <person name="Shao H."/>
            <person name="Ye R."/>
            <person name="Li L."/>
            <person name="Wei W."/>
            <person name="Wang X."/>
            <person name="Wang C."/>
            <person name="Huo Q."/>
            <person name="Li W."/>
            <person name="Guo W."/>
            <person name="Chen H."/>
            <person name="Chen S."/>
            <person name="Zhou L."/>
            <person name="Zhou L."/>
            <person name="Ni X."/>
            <person name="Tian J."/>
            <person name="Zhou Y."/>
            <person name="Sheng Y."/>
            <person name="Liu T."/>
            <person name="Pan Y."/>
            <person name="Xia L."/>
            <person name="Li J."/>
            <person name="Zhao F."/>
            <person name="Cao W."/>
        </authorList>
    </citation>
    <scope>NUCLEOTIDE SEQUENCE</scope>
    <source>
        <strain evidence="1">Rsan-2018</strain>
        <tissue evidence="1">Larvae</tissue>
    </source>
</reference>
<dbReference type="Proteomes" id="UP000821837">
    <property type="component" value="Chromosome 10"/>
</dbReference>
<organism evidence="1 2">
    <name type="scientific">Rhipicephalus sanguineus</name>
    <name type="common">Brown dog tick</name>
    <name type="synonym">Ixodes sanguineus</name>
    <dbReference type="NCBI Taxonomy" id="34632"/>
    <lineage>
        <taxon>Eukaryota</taxon>
        <taxon>Metazoa</taxon>
        <taxon>Ecdysozoa</taxon>
        <taxon>Arthropoda</taxon>
        <taxon>Chelicerata</taxon>
        <taxon>Arachnida</taxon>
        <taxon>Acari</taxon>
        <taxon>Parasitiformes</taxon>
        <taxon>Ixodida</taxon>
        <taxon>Ixodoidea</taxon>
        <taxon>Ixodidae</taxon>
        <taxon>Rhipicephalinae</taxon>
        <taxon>Rhipicephalus</taxon>
        <taxon>Rhipicephalus</taxon>
    </lineage>
</organism>
<sequence>MELATGAAASILPYKQFKQQVPSASCGPIDIVLRTYAGTLVQPCGVAVVNVQHSEQTAKLPLYVVDQAGPPLEATRIDASHYGIADNLIGSERKRELLSSQ</sequence>
<evidence type="ECO:0000313" key="2">
    <source>
        <dbReference type="Proteomes" id="UP000821837"/>
    </source>
</evidence>
<protein>
    <submittedName>
        <fullName evidence="1">Uncharacterized protein</fullName>
    </submittedName>
</protein>